<organism evidence="2 3">
    <name type="scientific">Desulfoprunum benzoelyticum</name>
    <dbReference type="NCBI Taxonomy" id="1506996"/>
    <lineage>
        <taxon>Bacteria</taxon>
        <taxon>Pseudomonadati</taxon>
        <taxon>Thermodesulfobacteriota</taxon>
        <taxon>Desulfobulbia</taxon>
        <taxon>Desulfobulbales</taxon>
        <taxon>Desulfobulbaceae</taxon>
        <taxon>Desulfoprunum</taxon>
    </lineage>
</organism>
<dbReference type="CDD" id="cd01029">
    <property type="entry name" value="TOPRIM_primases"/>
    <property type="match status" value="1"/>
</dbReference>
<keyword evidence="3" id="KW-1185">Reference proteome</keyword>
<dbReference type="RefSeq" id="WP_183351792.1">
    <property type="nucleotide sequence ID" value="NZ_JACHEO010000017.1"/>
</dbReference>
<evidence type="ECO:0000313" key="2">
    <source>
        <dbReference type="EMBL" id="MBB5348978.1"/>
    </source>
</evidence>
<dbReference type="InterPro" id="IPR034154">
    <property type="entry name" value="TOPRIM_DnaG/twinkle"/>
</dbReference>
<dbReference type="SUPFAM" id="SSF56731">
    <property type="entry name" value="DNA primase core"/>
    <property type="match status" value="1"/>
</dbReference>
<accession>A0A840V2B8</accession>
<sequence length="858" mass="96500">MTLNEKLLDALRQSPYWTEKTRSNGNTIQQLICPACGDTKAWAYAARPMSINCNRGSKCGIKKNTFELFPEVRRNIERDFPATKADPHRPAREYLLSRGFSPAILEHLDYRYLKNVRKTGSGAVMFPVGKDEKGKEVLNGRLFSPPPGDGKTHNIGSTTGKYWKHPTIPYDPEKKTWIVEGVLNALSLLELGEQAIAVLSSGQDPAKVDLSEYKFLVLSFDNDAAGHRACKKWHLEHPAAAVILCDQGQDWNDLLQSGTPEQVKNTFSANTPRYILNGKLALAGTAQEYADHWSNFFNTAPGLFAFQGSTYFSEKKIPRGGNAEDAFISVSRCFKGVARVISFILDRSNPARPEYVYHLEIQPVKGRAIEATATGKDLASHRSLKEWFLTYAKINFEGDAKACTALASKISDDKKAPEVKQLTVSGYQPETGNYIFSKWATDTSGKILLPDKRGNFQVGYNQHFRPPTHSEEKAIFPAEIGKDRVKEIHGVILSAWGLNGVVALSWVIAGWFVNQVKATTDFFPFLSLHGDPASGKSALVTTMNAIQGRDIEGLPITQLNSRKGLTRTIGQVSGLFTALLEDSHRNEKGFDYSILLTAYNRGPLQVQAAFSNDLQTKEAPFLGSLLFCQNTEPFNTKQEKQRVISLHFQAEQLTDNSRKAYTRIIDTDNKELAGILRQVLTHRQHFAAWGKEYEKAIEDLSPMDERRILQNHALILAFHRLFCSCFGIDQDGAVPHFLKEIGKKKCITSAIRQTSLADHFFELLDEVKDDKLSLACHYDNEKGHIYVNLPKAENLIRNKGINIQVNENLSLALQKHPAYLRNSYRFRFPEDPDTDETGRPKQRRVWVFDLPWFKKDDA</sequence>
<proteinExistence type="predicted"/>
<dbReference type="GO" id="GO:0005524">
    <property type="term" value="F:ATP binding"/>
    <property type="evidence" value="ECO:0007669"/>
    <property type="project" value="UniProtKB-KW"/>
</dbReference>
<comment type="caution">
    <text evidence="2">The sequence shown here is derived from an EMBL/GenBank/DDBJ whole genome shotgun (WGS) entry which is preliminary data.</text>
</comment>
<reference evidence="2 3" key="1">
    <citation type="submission" date="2020-08" db="EMBL/GenBank/DDBJ databases">
        <title>Genomic Encyclopedia of Type Strains, Phase IV (KMG-IV): sequencing the most valuable type-strain genomes for metagenomic binning, comparative biology and taxonomic classification.</title>
        <authorList>
            <person name="Goeker M."/>
        </authorList>
    </citation>
    <scope>NUCLEOTIDE SEQUENCE [LARGE SCALE GENOMIC DNA]</scope>
    <source>
        <strain evidence="2 3">DSM 28570</strain>
    </source>
</reference>
<keyword evidence="2" id="KW-0547">Nucleotide-binding</keyword>
<dbReference type="EMBL" id="JACHEO010000017">
    <property type="protein sequence ID" value="MBB5348978.1"/>
    <property type="molecule type" value="Genomic_DNA"/>
</dbReference>
<protein>
    <submittedName>
        <fullName evidence="2">Energy-coupling factor transporter ATP-binding protein EcfA2</fullName>
    </submittedName>
</protein>
<gene>
    <name evidence="2" type="ORF">HNQ81_002719</name>
</gene>
<dbReference type="Gene3D" id="3.40.1360.10">
    <property type="match status" value="1"/>
</dbReference>
<evidence type="ECO:0000256" key="1">
    <source>
        <dbReference type="SAM" id="MobiDB-lite"/>
    </source>
</evidence>
<dbReference type="Proteomes" id="UP000539642">
    <property type="component" value="Unassembled WGS sequence"/>
</dbReference>
<name>A0A840V2B8_9BACT</name>
<feature type="region of interest" description="Disordered" evidence="1">
    <location>
        <begin position="138"/>
        <end position="158"/>
    </location>
</feature>
<evidence type="ECO:0000313" key="3">
    <source>
        <dbReference type="Proteomes" id="UP000539642"/>
    </source>
</evidence>
<dbReference type="AlphaFoldDB" id="A0A840V2B8"/>
<dbReference type="Pfam" id="PF13155">
    <property type="entry name" value="Toprim_2"/>
    <property type="match status" value="1"/>
</dbReference>
<keyword evidence="2" id="KW-0067">ATP-binding</keyword>